<evidence type="ECO:0000256" key="9">
    <source>
        <dbReference type="ARBA" id="ARBA00023065"/>
    </source>
</evidence>
<dbReference type="InterPro" id="IPR036121">
    <property type="entry name" value="ATPase_F1/V1/A1_a/bsu_N_sf"/>
</dbReference>
<dbReference type="CDD" id="cd18113">
    <property type="entry name" value="ATP-synt_F1_alpha_C"/>
    <property type="match status" value="1"/>
</dbReference>
<comment type="subunit">
    <text evidence="14">F-type ATPases have 2 components, CF(1) - the catalytic core - and CF(0) - the membrane proton channel. CF(1) has five subunits: alpha(3), beta(3), gamma(1), delta(1), epsilon(1). CF(0) has four main subunits: a(1), b(1), b'(1) and c(9-12).</text>
</comment>
<dbReference type="PROSITE" id="PS00152">
    <property type="entry name" value="ATPASE_ALPHA_BETA"/>
    <property type="match status" value="1"/>
</dbReference>
<name>A0A2V4A0B6_9GAMM</name>
<feature type="binding site" evidence="15">
    <location>
        <begin position="171"/>
        <end position="178"/>
    </location>
    <ligand>
        <name>ATP</name>
        <dbReference type="ChEBI" id="CHEBI:30616"/>
    </ligand>
</feature>
<keyword evidence="11 15" id="KW-0139">CF(1)</keyword>
<evidence type="ECO:0000313" key="20">
    <source>
        <dbReference type="Proteomes" id="UP000253987"/>
    </source>
</evidence>
<dbReference type="SUPFAM" id="SSF50615">
    <property type="entry name" value="N-terminal domain of alpha and beta subunits of F1 ATP synthase"/>
    <property type="match status" value="1"/>
</dbReference>
<evidence type="ECO:0000256" key="12">
    <source>
        <dbReference type="ARBA" id="ARBA00023310"/>
    </source>
</evidence>
<dbReference type="HAMAP" id="MF_01346">
    <property type="entry name" value="ATP_synth_alpha_bact"/>
    <property type="match status" value="1"/>
</dbReference>
<dbReference type="GO" id="GO:0046933">
    <property type="term" value="F:proton-transporting ATP synthase activity, rotational mechanism"/>
    <property type="evidence" value="ECO:0007669"/>
    <property type="project" value="UniProtKB-UniRule"/>
</dbReference>
<keyword evidence="10 15" id="KW-0472">Membrane</keyword>
<evidence type="ECO:0000256" key="8">
    <source>
        <dbReference type="ARBA" id="ARBA00022967"/>
    </source>
</evidence>
<feature type="domain" description="ATP synthase alpha subunit C-terminal" evidence="17">
    <location>
        <begin position="373"/>
        <end position="495"/>
    </location>
</feature>
<proteinExistence type="inferred from homology"/>
<keyword evidence="12 15" id="KW-0066">ATP synthesis</keyword>
<dbReference type="AlphaFoldDB" id="A0A2V4A0B6"/>
<comment type="catalytic activity">
    <reaction evidence="15">
        <text>ATP + H2O + 4 H(+)(in) = ADP + phosphate + 5 H(+)(out)</text>
        <dbReference type="Rhea" id="RHEA:57720"/>
        <dbReference type="ChEBI" id="CHEBI:15377"/>
        <dbReference type="ChEBI" id="CHEBI:15378"/>
        <dbReference type="ChEBI" id="CHEBI:30616"/>
        <dbReference type="ChEBI" id="CHEBI:43474"/>
        <dbReference type="ChEBI" id="CHEBI:456216"/>
        <dbReference type="EC" id="7.1.2.2"/>
    </reaction>
</comment>
<dbReference type="FunFam" id="3.40.50.300:FF:002432">
    <property type="entry name" value="ATP synthase subunit alpha, mitochondrial"/>
    <property type="match status" value="1"/>
</dbReference>
<dbReference type="InterPro" id="IPR000194">
    <property type="entry name" value="ATPase_F1/V1/A1_a/bsu_nucl-bd"/>
</dbReference>
<dbReference type="Pfam" id="PF00006">
    <property type="entry name" value="ATP-synt_ab"/>
    <property type="match status" value="1"/>
</dbReference>
<dbReference type="InterPro" id="IPR038376">
    <property type="entry name" value="ATP_synth_asu_C_sf"/>
</dbReference>
<keyword evidence="20" id="KW-1185">Reference proteome</keyword>
<keyword evidence="6 15" id="KW-0375">Hydrogen ion transport</keyword>
<evidence type="ECO:0000256" key="5">
    <source>
        <dbReference type="ARBA" id="ARBA00022741"/>
    </source>
</evidence>
<evidence type="ECO:0000259" key="16">
    <source>
        <dbReference type="Pfam" id="PF00006"/>
    </source>
</evidence>
<reference evidence="19 20" key="2">
    <citation type="submission" date="2018-06" db="EMBL/GenBank/DDBJ databases">
        <title>Marinobactersediminissp. nov, a moderately halophilic bacterium isolated from marine solar saltern.</title>
        <authorList>
            <person name="Zhang Y."/>
        </authorList>
    </citation>
    <scope>NUCLEOTIDE SEQUENCE [LARGE SCALE GENOMIC DNA]</scope>
    <source>
        <strain evidence="19 20">F01</strain>
    </source>
</reference>
<dbReference type="InterPro" id="IPR004100">
    <property type="entry name" value="ATPase_F1/V1/A1_a/bsu_N"/>
</dbReference>
<evidence type="ECO:0000259" key="17">
    <source>
        <dbReference type="Pfam" id="PF00306"/>
    </source>
</evidence>
<feature type="domain" description="ATPase F1/V1/A1 complex alpha/beta subunit N-terminal" evidence="18">
    <location>
        <begin position="29"/>
        <end position="93"/>
    </location>
</feature>
<dbReference type="EC" id="7.1.2.2" evidence="15"/>
<evidence type="ECO:0000256" key="3">
    <source>
        <dbReference type="ARBA" id="ARBA00022448"/>
    </source>
</evidence>
<comment type="caution">
    <text evidence="19">The sequence shown here is derived from an EMBL/GenBank/DDBJ whole genome shotgun (WGS) entry which is preliminary data.</text>
</comment>
<comment type="function">
    <text evidence="1 15">Produces ATP from ADP in the presence of a proton gradient across the membrane. The alpha chain is a regulatory subunit.</text>
</comment>
<dbReference type="OrthoDB" id="9803053at2"/>
<evidence type="ECO:0000256" key="13">
    <source>
        <dbReference type="ARBA" id="ARBA00024342"/>
    </source>
</evidence>
<dbReference type="Proteomes" id="UP000253987">
    <property type="component" value="Unassembled WGS sequence"/>
</dbReference>
<dbReference type="SUPFAM" id="SSF47917">
    <property type="entry name" value="C-terminal domain of alpha and beta subunits of F1 ATP synthase"/>
    <property type="match status" value="1"/>
</dbReference>
<dbReference type="Pfam" id="PF02874">
    <property type="entry name" value="ATP-synt_ab_N"/>
    <property type="match status" value="1"/>
</dbReference>
<feature type="site" description="Required for activity" evidence="15">
    <location>
        <position position="364"/>
    </location>
</feature>
<dbReference type="NCBIfam" id="TIGR00962">
    <property type="entry name" value="atpA"/>
    <property type="match status" value="1"/>
</dbReference>
<dbReference type="InterPro" id="IPR023366">
    <property type="entry name" value="ATP_synth_asu-like_sf"/>
</dbReference>
<dbReference type="CDD" id="cd01132">
    <property type="entry name" value="F1-ATPase_alpha_CD"/>
    <property type="match status" value="1"/>
</dbReference>
<evidence type="ECO:0000313" key="19">
    <source>
        <dbReference type="EMBL" id="PXX91820.1"/>
    </source>
</evidence>
<keyword evidence="8 15" id="KW-1278">Translocase</keyword>
<keyword evidence="9 15" id="KW-0406">Ion transport</keyword>
<evidence type="ECO:0000256" key="10">
    <source>
        <dbReference type="ARBA" id="ARBA00023136"/>
    </source>
</evidence>
<dbReference type="GO" id="GO:0005524">
    <property type="term" value="F:ATP binding"/>
    <property type="evidence" value="ECO:0007669"/>
    <property type="project" value="UniProtKB-UniRule"/>
</dbReference>
<keyword evidence="3 15" id="KW-0813">Transport</keyword>
<dbReference type="GO" id="GO:0045259">
    <property type="term" value="C:proton-transporting ATP synthase complex"/>
    <property type="evidence" value="ECO:0007669"/>
    <property type="project" value="UniProtKB-KW"/>
</dbReference>
<evidence type="ECO:0000256" key="4">
    <source>
        <dbReference type="ARBA" id="ARBA00022475"/>
    </source>
</evidence>
<comment type="subcellular location">
    <subcellularLocation>
        <location evidence="15">Cell membrane</location>
        <topology evidence="15">Peripheral membrane protein</topology>
    </subcellularLocation>
    <subcellularLocation>
        <location evidence="2">Membrane</location>
    </subcellularLocation>
</comment>
<evidence type="ECO:0000259" key="18">
    <source>
        <dbReference type="Pfam" id="PF02874"/>
    </source>
</evidence>
<dbReference type="SUPFAM" id="SSF52540">
    <property type="entry name" value="P-loop containing nucleoside triphosphate hydrolases"/>
    <property type="match status" value="1"/>
</dbReference>
<dbReference type="InterPro" id="IPR033732">
    <property type="entry name" value="ATP_synth_F1_a_nt-bd_dom"/>
</dbReference>
<keyword evidence="5 15" id="KW-0547">Nucleotide-binding</keyword>
<dbReference type="PANTHER" id="PTHR48082">
    <property type="entry name" value="ATP SYNTHASE SUBUNIT ALPHA, MITOCHONDRIAL"/>
    <property type="match status" value="1"/>
</dbReference>
<dbReference type="InterPro" id="IPR000793">
    <property type="entry name" value="ATP_synth_asu_C"/>
</dbReference>
<dbReference type="NCBIfam" id="NF009884">
    <property type="entry name" value="PRK13343.1"/>
    <property type="match status" value="1"/>
</dbReference>
<protein>
    <recommendedName>
        <fullName evidence="15">ATP synthase subunit alpha</fullName>
        <ecNumber evidence="15">7.1.2.2</ecNumber>
    </recommendedName>
    <alternativeName>
        <fullName evidence="15">ATP synthase F1 sector subunit alpha</fullName>
    </alternativeName>
    <alternativeName>
        <fullName evidence="15">F-ATPase subunit alpha</fullName>
    </alternativeName>
</protein>
<dbReference type="GO" id="GO:0005886">
    <property type="term" value="C:plasma membrane"/>
    <property type="evidence" value="ECO:0007669"/>
    <property type="project" value="UniProtKB-SubCell"/>
</dbReference>
<reference evidence="20" key="1">
    <citation type="submission" date="2018-05" db="EMBL/GenBank/DDBJ databases">
        <authorList>
            <person name="Lu D."/>
        </authorList>
    </citation>
    <scope>NUCLEOTIDE SEQUENCE [LARGE SCALE GENOMIC DNA]</scope>
    <source>
        <strain evidence="20">F01</strain>
    </source>
</reference>
<accession>A0A2V4A0B6</accession>
<dbReference type="Gene3D" id="1.20.150.20">
    <property type="entry name" value="ATP synthase alpha/beta chain, C-terminal domain"/>
    <property type="match status" value="1"/>
</dbReference>
<keyword evidence="4 15" id="KW-1003">Cell membrane</keyword>
<evidence type="ECO:0000256" key="14">
    <source>
        <dbReference type="ARBA" id="ARBA00026013"/>
    </source>
</evidence>
<evidence type="ECO:0000256" key="15">
    <source>
        <dbReference type="HAMAP-Rule" id="MF_01346"/>
    </source>
</evidence>
<dbReference type="Pfam" id="PF00306">
    <property type="entry name" value="ATP-synt_ab_C"/>
    <property type="match status" value="1"/>
</dbReference>
<dbReference type="InterPro" id="IPR020003">
    <property type="entry name" value="ATPase_a/bsu_AS"/>
</dbReference>
<sequence length="511" mass="54415">MAEEPELTSANKFIGAVLDGPAPSLALTEVGTVTEVGDGIAVVSGLARALADELLVFASGVRGVVLDLEPGRLGVILLGPSERITFGEDVWRTHKVFSVPVGPGLVGRVVDATGEPRDGKGAVAATAERPVEASAPGILSRAPVSRPLATGIKAIDGAVPVGLGQRELIIGDRQTGKTSIAVDTILNQARSDVLSIYCAIGQRGDAVARVIETLRESGQIASTIVVAAGDEDTPGLAYIAPYAAMTMAEYFSNQGRDVLVVLDDLTHHARSYRELSLLLRRPPGREAFPGDIFYVHARLLERAGQFTPEAGGGSITALPVVETQAENLSAYIPTNLISITDGQIYLSPRLVRKNQFPAVDIGLSVSRVGGKAQHRAFRDVAGNLRVTLSQFEELEDFARFGTRLDDNTRARLKRGAAVRAALRQPERDPVPAVEQLLILMAAMEGLFDDLSENEIVTTMAQMRKGVGDSLEGVAESIRQNRPLEQDEQAAMLQVARTGLPVMGEETRDPDA</sequence>
<dbReference type="InterPro" id="IPR027417">
    <property type="entry name" value="P-loop_NTPase"/>
</dbReference>
<comment type="similarity">
    <text evidence="13">Belongs to the ATPase alpha/beta chains family. T3SS ATPase subfamily.</text>
</comment>
<dbReference type="CDD" id="cd18116">
    <property type="entry name" value="ATP-synt_F1_alpha_N"/>
    <property type="match status" value="1"/>
</dbReference>
<evidence type="ECO:0000256" key="11">
    <source>
        <dbReference type="ARBA" id="ARBA00023196"/>
    </source>
</evidence>
<dbReference type="Gene3D" id="2.40.30.20">
    <property type="match status" value="1"/>
</dbReference>
<gene>
    <name evidence="15" type="primary">atpA</name>
    <name evidence="19" type="ORF">DIT71_08155</name>
</gene>
<evidence type="ECO:0000256" key="1">
    <source>
        <dbReference type="ARBA" id="ARBA00003784"/>
    </source>
</evidence>
<evidence type="ECO:0000256" key="7">
    <source>
        <dbReference type="ARBA" id="ARBA00022840"/>
    </source>
</evidence>
<organism evidence="19 20">
    <name type="scientific">Marinobacter vulgaris</name>
    <dbReference type="NCBI Taxonomy" id="1928331"/>
    <lineage>
        <taxon>Bacteria</taxon>
        <taxon>Pseudomonadati</taxon>
        <taxon>Pseudomonadota</taxon>
        <taxon>Gammaproteobacteria</taxon>
        <taxon>Pseudomonadales</taxon>
        <taxon>Marinobacteraceae</taxon>
        <taxon>Marinobacter</taxon>
    </lineage>
</organism>
<evidence type="ECO:0000256" key="2">
    <source>
        <dbReference type="ARBA" id="ARBA00004370"/>
    </source>
</evidence>
<dbReference type="PANTHER" id="PTHR48082:SF2">
    <property type="entry name" value="ATP SYNTHASE SUBUNIT ALPHA, MITOCHONDRIAL"/>
    <property type="match status" value="1"/>
</dbReference>
<dbReference type="InterPro" id="IPR005294">
    <property type="entry name" value="ATP_synth_F1_asu"/>
</dbReference>
<dbReference type="Gene3D" id="3.40.50.300">
    <property type="entry name" value="P-loop containing nucleotide triphosphate hydrolases"/>
    <property type="match status" value="1"/>
</dbReference>
<keyword evidence="7 15" id="KW-0067">ATP-binding</keyword>
<evidence type="ECO:0000256" key="6">
    <source>
        <dbReference type="ARBA" id="ARBA00022781"/>
    </source>
</evidence>
<dbReference type="EMBL" id="QFWX01000003">
    <property type="protein sequence ID" value="PXX91820.1"/>
    <property type="molecule type" value="Genomic_DNA"/>
</dbReference>
<feature type="domain" description="ATPase F1/V1/A1 complex alpha/beta subunit nucleotide-binding" evidence="16">
    <location>
        <begin position="151"/>
        <end position="366"/>
    </location>
</feature>
<dbReference type="GO" id="GO:0043531">
    <property type="term" value="F:ADP binding"/>
    <property type="evidence" value="ECO:0007669"/>
    <property type="project" value="TreeGrafter"/>
</dbReference>